<feature type="transmembrane region" description="Helical" evidence="2">
    <location>
        <begin position="447"/>
        <end position="470"/>
    </location>
</feature>
<feature type="transmembrane region" description="Helical" evidence="2">
    <location>
        <begin position="240"/>
        <end position="261"/>
    </location>
</feature>
<dbReference type="PANTHER" id="PTHR40535">
    <property type="entry name" value="CHROMOSOME UNDETERMINED SCAFFOLD_9, WHOLE GENOME SHOTGUN SEQUENCE"/>
    <property type="match status" value="1"/>
</dbReference>
<protein>
    <submittedName>
        <fullName evidence="3">Uncharacterized protein</fullName>
    </submittedName>
</protein>
<feature type="transmembrane region" description="Helical" evidence="2">
    <location>
        <begin position="149"/>
        <end position="166"/>
    </location>
</feature>
<proteinExistence type="predicted"/>
<keyword evidence="4" id="KW-1185">Reference proteome</keyword>
<organism evidence="3 4">
    <name type="scientific">Cylindrotheca closterium</name>
    <dbReference type="NCBI Taxonomy" id="2856"/>
    <lineage>
        <taxon>Eukaryota</taxon>
        <taxon>Sar</taxon>
        <taxon>Stramenopiles</taxon>
        <taxon>Ochrophyta</taxon>
        <taxon>Bacillariophyta</taxon>
        <taxon>Bacillariophyceae</taxon>
        <taxon>Bacillariophycidae</taxon>
        <taxon>Bacillariales</taxon>
        <taxon>Bacillariaceae</taxon>
        <taxon>Cylindrotheca</taxon>
    </lineage>
</organism>
<evidence type="ECO:0000313" key="4">
    <source>
        <dbReference type="Proteomes" id="UP001295423"/>
    </source>
</evidence>
<keyword evidence="2" id="KW-0812">Transmembrane</keyword>
<feature type="transmembrane region" description="Helical" evidence="2">
    <location>
        <begin position="204"/>
        <end position="228"/>
    </location>
</feature>
<feature type="transmembrane region" description="Helical" evidence="2">
    <location>
        <begin position="60"/>
        <end position="85"/>
    </location>
</feature>
<comment type="caution">
    <text evidence="3">The sequence shown here is derived from an EMBL/GenBank/DDBJ whole genome shotgun (WGS) entry which is preliminary data.</text>
</comment>
<evidence type="ECO:0000256" key="2">
    <source>
        <dbReference type="SAM" id="Phobius"/>
    </source>
</evidence>
<dbReference type="PANTHER" id="PTHR40535:SF1">
    <property type="entry name" value="CHROMOSOME UNDETERMINED SCAFFOLD_9, WHOLE GENOME SHOTGUN SEQUENCE"/>
    <property type="match status" value="1"/>
</dbReference>
<keyword evidence="2" id="KW-0472">Membrane</keyword>
<feature type="compositionally biased region" description="Basic residues" evidence="1">
    <location>
        <begin position="279"/>
        <end position="298"/>
    </location>
</feature>
<feature type="compositionally biased region" description="Acidic residues" evidence="1">
    <location>
        <begin position="309"/>
        <end position="320"/>
    </location>
</feature>
<reference evidence="3" key="1">
    <citation type="submission" date="2023-08" db="EMBL/GenBank/DDBJ databases">
        <authorList>
            <person name="Audoor S."/>
            <person name="Bilcke G."/>
        </authorList>
    </citation>
    <scope>NUCLEOTIDE SEQUENCE</scope>
</reference>
<evidence type="ECO:0000313" key="3">
    <source>
        <dbReference type="EMBL" id="CAJ1949271.1"/>
    </source>
</evidence>
<name>A0AAD2FQJ6_9STRA</name>
<accession>A0AAD2FQJ6</accession>
<feature type="transmembrane region" description="Helical" evidence="2">
    <location>
        <begin position="91"/>
        <end position="112"/>
    </location>
</feature>
<gene>
    <name evidence="3" type="ORF">CYCCA115_LOCUS12010</name>
</gene>
<evidence type="ECO:0000256" key="1">
    <source>
        <dbReference type="SAM" id="MobiDB-lite"/>
    </source>
</evidence>
<feature type="compositionally biased region" description="Basic and acidic residues" evidence="1">
    <location>
        <begin position="383"/>
        <end position="395"/>
    </location>
</feature>
<dbReference type="Proteomes" id="UP001295423">
    <property type="component" value="Unassembled WGS sequence"/>
</dbReference>
<feature type="transmembrane region" description="Helical" evidence="2">
    <location>
        <begin position="14"/>
        <end position="39"/>
    </location>
</feature>
<dbReference type="AlphaFoldDB" id="A0AAD2FQJ6"/>
<sequence>MSSEPSFDNVLDDYLSLAIGVICAWLIPHVAIEIAEYRYEISRSPAWKGYERQTKGMDTITNAAIFAVSTAGISLAGSAAVVALLTQGMDWRVQAIVTGLSRITGAVVIFFISYKTPKWIGVYWSNKHDYGEPVGATERHLRFNVQWSIWRLFGQIYFLSLLFFCGAEPIKIPLSAFCGIVVGFVIWYFVYLGRTKLQQQRKKVAIFLASLISVASAIAFSSGCWYIQQVWGRDRRNDDMLTFGSFLTWLLLAGMVHVAMYTNTMRKDRETAALPPEQRKRRKYRTRHFHPKHMSKLRRQLERSCSTDENQELERDMDDSSWDHEREMNGDDGDDIFVDISKDGKEDIEGDDLEGDEATRNEESGSSLSDVEAPKGANAASSDKTRTDAAGRLRRLDSMDTNDSELLLEEITENESWFSLVRLHCCGNAERAGERPKKSRLEKTVSGFKWTMGFVVNAFFAFLVIVNIGATHQNNAVRQNLPKAYELLYPPDYNNGTVCAWDNNGPDSIIQTFDTPDDARAANFSIVHCGACAACSTWQDLRLQWTTRSYLADAAQDCTKRAFLGGSEAVQECNEDEDMIGFSEECATCWTVDQLCAKKNCVFIFFQGVMINKLTNFQVGPNEITSATCDEAMCGPEFVPCSGATRRRMDIISTIARPLDQQCRIINQDWETIFDHP</sequence>
<feature type="transmembrane region" description="Helical" evidence="2">
    <location>
        <begin position="172"/>
        <end position="192"/>
    </location>
</feature>
<feature type="region of interest" description="Disordered" evidence="1">
    <location>
        <begin position="269"/>
        <end position="395"/>
    </location>
</feature>
<keyword evidence="2" id="KW-1133">Transmembrane helix</keyword>
<dbReference type="EMBL" id="CAKOGP040001758">
    <property type="protein sequence ID" value="CAJ1949271.1"/>
    <property type="molecule type" value="Genomic_DNA"/>
</dbReference>